<protein>
    <submittedName>
        <fullName evidence="4">Uncharacterized protein</fullName>
    </submittedName>
</protein>
<feature type="signal peptide" evidence="2">
    <location>
        <begin position="1"/>
        <end position="19"/>
    </location>
</feature>
<name>A0A6T7FYM7_9EUKA</name>
<keyword evidence="2" id="KW-0732">Signal</keyword>
<reference evidence="4" key="1">
    <citation type="submission" date="2021-01" db="EMBL/GenBank/DDBJ databases">
        <authorList>
            <person name="Corre E."/>
            <person name="Pelletier E."/>
            <person name="Niang G."/>
            <person name="Scheremetjew M."/>
            <person name="Finn R."/>
            <person name="Kale V."/>
            <person name="Holt S."/>
            <person name="Cochrane G."/>
            <person name="Meng A."/>
            <person name="Brown T."/>
            <person name="Cohen L."/>
        </authorList>
    </citation>
    <scope>NUCLEOTIDE SEQUENCE</scope>
    <source>
        <strain evidence="4">PLY182g</strain>
    </source>
</reference>
<keyword evidence="1" id="KW-1133">Transmembrane helix</keyword>
<accession>A0A6T7FYM7</accession>
<gene>
    <name evidence="3" type="ORF">CPEL01642_LOCUS10954</name>
    <name evidence="4" type="ORF">CPEL01642_LOCUS10955</name>
</gene>
<dbReference type="EMBL" id="HBEY01022967">
    <property type="protein sequence ID" value="CAD8607596.1"/>
    <property type="molecule type" value="Transcribed_RNA"/>
</dbReference>
<dbReference type="EMBL" id="HBEY01022968">
    <property type="protein sequence ID" value="CAD8607597.1"/>
    <property type="molecule type" value="Transcribed_RNA"/>
</dbReference>
<keyword evidence="1" id="KW-0472">Membrane</keyword>
<sequence>MVRRELVLVLVLVARCATALRVAPQFHAPSVTPSTSRCAAPLATLVEPTPILDAADMLAASPPLASMLPMVLTSDIIDALAGFANSPAILLIPIGAGTVVASLIILILVKSAG</sequence>
<evidence type="ECO:0000256" key="1">
    <source>
        <dbReference type="SAM" id="Phobius"/>
    </source>
</evidence>
<proteinExistence type="predicted"/>
<keyword evidence="1" id="KW-0812">Transmembrane</keyword>
<evidence type="ECO:0000313" key="4">
    <source>
        <dbReference type="EMBL" id="CAD8607597.1"/>
    </source>
</evidence>
<feature type="chain" id="PRO_5036191693" evidence="2">
    <location>
        <begin position="20"/>
        <end position="113"/>
    </location>
</feature>
<evidence type="ECO:0000256" key="2">
    <source>
        <dbReference type="SAM" id="SignalP"/>
    </source>
</evidence>
<organism evidence="4">
    <name type="scientific">Coccolithus braarudii</name>
    <dbReference type="NCBI Taxonomy" id="221442"/>
    <lineage>
        <taxon>Eukaryota</taxon>
        <taxon>Haptista</taxon>
        <taxon>Haptophyta</taxon>
        <taxon>Prymnesiophyceae</taxon>
        <taxon>Coccolithales</taxon>
        <taxon>Coccolithaceae</taxon>
        <taxon>Coccolithus</taxon>
    </lineage>
</organism>
<dbReference type="AlphaFoldDB" id="A0A6T7FYM7"/>
<feature type="transmembrane region" description="Helical" evidence="1">
    <location>
        <begin position="88"/>
        <end position="109"/>
    </location>
</feature>
<evidence type="ECO:0000313" key="3">
    <source>
        <dbReference type="EMBL" id="CAD8607596.1"/>
    </source>
</evidence>